<evidence type="ECO:0000256" key="1">
    <source>
        <dbReference type="SAM" id="Phobius"/>
    </source>
</evidence>
<evidence type="ECO:0000313" key="2">
    <source>
        <dbReference type="EMBL" id="KAK7350323.1"/>
    </source>
</evidence>
<organism evidence="2 3">
    <name type="scientific">Canavalia gladiata</name>
    <name type="common">Sword bean</name>
    <name type="synonym">Dolichos gladiatus</name>
    <dbReference type="NCBI Taxonomy" id="3824"/>
    <lineage>
        <taxon>Eukaryota</taxon>
        <taxon>Viridiplantae</taxon>
        <taxon>Streptophyta</taxon>
        <taxon>Embryophyta</taxon>
        <taxon>Tracheophyta</taxon>
        <taxon>Spermatophyta</taxon>
        <taxon>Magnoliopsida</taxon>
        <taxon>eudicotyledons</taxon>
        <taxon>Gunneridae</taxon>
        <taxon>Pentapetalae</taxon>
        <taxon>rosids</taxon>
        <taxon>fabids</taxon>
        <taxon>Fabales</taxon>
        <taxon>Fabaceae</taxon>
        <taxon>Papilionoideae</taxon>
        <taxon>50 kb inversion clade</taxon>
        <taxon>NPAAA clade</taxon>
        <taxon>indigoferoid/millettioid clade</taxon>
        <taxon>Phaseoleae</taxon>
        <taxon>Canavalia</taxon>
    </lineage>
</organism>
<keyword evidence="1" id="KW-0472">Membrane</keyword>
<sequence length="183" mass="20691">MAYYYTHELKSLEPTFSFCYMASRQRPDLLDQLILSWCGNPGCPHCVHTLAHLLTGLGNINRPLRATCGYSLIHARIRDYSSLGDDNHYHPIWGLQVYIKFGPGESSSYSNNLSYGVEFSFGAKRPRPDSQSSALPPPLFLINRPSSLCSLFSPFMLIPLLFLLLLENLSFLFSASTFFCFFS</sequence>
<reference evidence="2 3" key="1">
    <citation type="submission" date="2024-01" db="EMBL/GenBank/DDBJ databases">
        <title>The genomes of 5 underutilized Papilionoideae crops provide insights into root nodulation and disease resistanc.</title>
        <authorList>
            <person name="Jiang F."/>
        </authorList>
    </citation>
    <scope>NUCLEOTIDE SEQUENCE [LARGE SCALE GENOMIC DNA]</scope>
    <source>
        <strain evidence="2">LVBAO_FW01</strain>
        <tissue evidence="2">Leaves</tissue>
    </source>
</reference>
<dbReference type="AlphaFoldDB" id="A0AAN9ME89"/>
<accession>A0AAN9ME89</accession>
<protein>
    <submittedName>
        <fullName evidence="2">Uncharacterized protein</fullName>
    </submittedName>
</protein>
<proteinExistence type="predicted"/>
<evidence type="ECO:0000313" key="3">
    <source>
        <dbReference type="Proteomes" id="UP001367508"/>
    </source>
</evidence>
<keyword evidence="3" id="KW-1185">Reference proteome</keyword>
<name>A0AAN9ME89_CANGL</name>
<keyword evidence="1" id="KW-0812">Transmembrane</keyword>
<comment type="caution">
    <text evidence="2">The sequence shown here is derived from an EMBL/GenBank/DDBJ whole genome shotgun (WGS) entry which is preliminary data.</text>
</comment>
<gene>
    <name evidence="2" type="ORF">VNO77_08805</name>
</gene>
<dbReference type="EMBL" id="JAYMYQ010000002">
    <property type="protein sequence ID" value="KAK7350323.1"/>
    <property type="molecule type" value="Genomic_DNA"/>
</dbReference>
<feature type="transmembrane region" description="Helical" evidence="1">
    <location>
        <begin position="155"/>
        <end position="182"/>
    </location>
</feature>
<keyword evidence="1" id="KW-1133">Transmembrane helix</keyword>
<dbReference type="Proteomes" id="UP001367508">
    <property type="component" value="Unassembled WGS sequence"/>
</dbReference>